<feature type="region of interest" description="Disordered" evidence="1">
    <location>
        <begin position="16"/>
        <end position="41"/>
    </location>
</feature>
<keyword evidence="2" id="KW-1133">Transmembrane helix</keyword>
<keyword evidence="2" id="KW-0812">Transmembrane</keyword>
<accession>A0ABN6VI32</accession>
<evidence type="ECO:0000313" key="4">
    <source>
        <dbReference type="Proteomes" id="UP001317629"/>
    </source>
</evidence>
<reference evidence="3 4" key="1">
    <citation type="journal article" date="2023" name="Int. J. Syst. Evol. Microbiol.">
        <title>Methylocystis iwaonis sp. nov., a type II methane-oxidizing bacterium from surface soil of a rice paddy field in Japan, and emended description of the genus Methylocystis (ex Whittenbury et al. 1970) Bowman et al. 1993.</title>
        <authorList>
            <person name="Kaise H."/>
            <person name="Sawadogo J.B."/>
            <person name="Alam M.S."/>
            <person name="Ueno C."/>
            <person name="Dianou D."/>
            <person name="Shinjo R."/>
            <person name="Asakawa S."/>
        </authorList>
    </citation>
    <scope>NUCLEOTIDE SEQUENCE [LARGE SCALE GENOMIC DNA]</scope>
    <source>
        <strain evidence="3 4">SS37A-Re</strain>
    </source>
</reference>
<evidence type="ECO:0000256" key="2">
    <source>
        <dbReference type="SAM" id="Phobius"/>
    </source>
</evidence>
<evidence type="ECO:0000256" key="1">
    <source>
        <dbReference type="SAM" id="MobiDB-lite"/>
    </source>
</evidence>
<sequence>MKKAFLSDWTLDAFEQREEERRSKERDEAAHVRSSEEKQRGNEILCGEWTVAGLQKRFASIEQRLAALEKREEERRQKEQPEPPQAARPQLLEEKHGNREAFLNDSTELGEARIVRQQAEAVRHADERGLEPEAAATVTLDEQVRLQRARLKNRTLEEAENVRVGDAHSMLRGLFSFVIIASIAGAIGFGIGLSIVPIDKAVQFRSLVERGLDSIHGTIVTFEERLRQISK</sequence>
<evidence type="ECO:0000313" key="3">
    <source>
        <dbReference type="EMBL" id="BDV35316.1"/>
    </source>
</evidence>
<dbReference type="Proteomes" id="UP001317629">
    <property type="component" value="Chromosome"/>
</dbReference>
<dbReference type="RefSeq" id="WP_281928719.1">
    <property type="nucleotide sequence ID" value="NZ_AP027142.1"/>
</dbReference>
<proteinExistence type="predicted"/>
<organism evidence="3 4">
    <name type="scientific">Methylocystis iwaonis</name>
    <dbReference type="NCBI Taxonomy" id="2885079"/>
    <lineage>
        <taxon>Bacteria</taxon>
        <taxon>Pseudomonadati</taxon>
        <taxon>Pseudomonadota</taxon>
        <taxon>Alphaproteobacteria</taxon>
        <taxon>Hyphomicrobiales</taxon>
        <taxon>Methylocystaceae</taxon>
        <taxon>Methylocystis</taxon>
    </lineage>
</organism>
<dbReference type="EMBL" id="AP027142">
    <property type="protein sequence ID" value="BDV35316.1"/>
    <property type="molecule type" value="Genomic_DNA"/>
</dbReference>
<feature type="region of interest" description="Disordered" evidence="1">
    <location>
        <begin position="70"/>
        <end position="98"/>
    </location>
</feature>
<name>A0ABN6VI32_9HYPH</name>
<keyword evidence="4" id="KW-1185">Reference proteome</keyword>
<protein>
    <submittedName>
        <fullName evidence="3">Uncharacterized protein</fullName>
    </submittedName>
</protein>
<gene>
    <name evidence="3" type="ORF">SS37A_28450</name>
</gene>
<feature type="transmembrane region" description="Helical" evidence="2">
    <location>
        <begin position="173"/>
        <end position="196"/>
    </location>
</feature>
<keyword evidence="2" id="KW-0472">Membrane</keyword>
<feature type="compositionally biased region" description="Basic and acidic residues" evidence="1">
    <location>
        <begin position="70"/>
        <end position="81"/>
    </location>
</feature>